<dbReference type="AlphaFoldDB" id="A0A7V3YHL5"/>
<keyword evidence="3" id="KW-0411">Iron-sulfur</keyword>
<dbReference type="Pfam" id="PF12838">
    <property type="entry name" value="Fer4_7"/>
    <property type="match status" value="1"/>
</dbReference>
<evidence type="ECO:0000313" key="5">
    <source>
        <dbReference type="EMBL" id="HGI31175.1"/>
    </source>
</evidence>
<dbReference type="SUPFAM" id="SSF54862">
    <property type="entry name" value="4Fe-4S ferredoxins"/>
    <property type="match status" value="1"/>
</dbReference>
<dbReference type="InterPro" id="IPR017900">
    <property type="entry name" value="4Fe4S_Fe_S_CS"/>
</dbReference>
<evidence type="ECO:0000259" key="4">
    <source>
        <dbReference type="PROSITE" id="PS51379"/>
    </source>
</evidence>
<dbReference type="EMBL" id="DTFV01000115">
    <property type="protein sequence ID" value="HGI31175.1"/>
    <property type="molecule type" value="Genomic_DNA"/>
</dbReference>
<dbReference type="PANTHER" id="PTHR43122">
    <property type="entry name" value="FERREDOXIN SUBUNIT OF PYRUVATE:FLAVODOXIN OXIDOREDUCTASE-RELATED"/>
    <property type="match status" value="1"/>
</dbReference>
<feature type="domain" description="4Fe-4S ferredoxin-type" evidence="4">
    <location>
        <begin position="40"/>
        <end position="70"/>
    </location>
</feature>
<name>A0A7V3YHL5_9BACT</name>
<dbReference type="InterPro" id="IPR017896">
    <property type="entry name" value="4Fe4S_Fe-S-bd"/>
</dbReference>
<comment type="caution">
    <text evidence="5">The sequence shown here is derived from an EMBL/GenBank/DDBJ whole genome shotgun (WGS) entry which is preliminary data.</text>
</comment>
<accession>A0A7V3YHL5</accession>
<proteinExistence type="predicted"/>
<dbReference type="GO" id="GO:0051536">
    <property type="term" value="F:iron-sulfur cluster binding"/>
    <property type="evidence" value="ECO:0007669"/>
    <property type="project" value="UniProtKB-KW"/>
</dbReference>
<dbReference type="PROSITE" id="PS00198">
    <property type="entry name" value="4FE4S_FER_1"/>
    <property type="match status" value="1"/>
</dbReference>
<evidence type="ECO:0000256" key="1">
    <source>
        <dbReference type="ARBA" id="ARBA00022723"/>
    </source>
</evidence>
<sequence length="70" mass="7787">MPRARVVINREFCKGCALCTYACPRGILVISRDFNSRGYYPVMVTDEEQCAGCGFCAQVCPDVAIAVYRE</sequence>
<keyword evidence="1" id="KW-0479">Metal-binding</keyword>
<dbReference type="GO" id="GO:0046872">
    <property type="term" value="F:metal ion binding"/>
    <property type="evidence" value="ECO:0007669"/>
    <property type="project" value="UniProtKB-KW"/>
</dbReference>
<dbReference type="PROSITE" id="PS51379">
    <property type="entry name" value="4FE4S_FER_2"/>
    <property type="match status" value="2"/>
</dbReference>
<evidence type="ECO:0000256" key="2">
    <source>
        <dbReference type="ARBA" id="ARBA00023004"/>
    </source>
</evidence>
<keyword evidence="2" id="KW-0408">Iron</keyword>
<gene>
    <name evidence="5" type="ORF">ENV30_07735</name>
</gene>
<protein>
    <submittedName>
        <fullName evidence="5">Ferredoxin family protein</fullName>
    </submittedName>
</protein>
<feature type="domain" description="4Fe-4S ferredoxin-type" evidence="4">
    <location>
        <begin position="4"/>
        <end position="33"/>
    </location>
</feature>
<organism evidence="5">
    <name type="scientific">Candidatus Caldatribacterium californiense</name>
    <dbReference type="NCBI Taxonomy" id="1454726"/>
    <lineage>
        <taxon>Bacteria</taxon>
        <taxon>Pseudomonadati</taxon>
        <taxon>Atribacterota</taxon>
        <taxon>Atribacteria</taxon>
        <taxon>Atribacterales</taxon>
        <taxon>Candidatus Caldatribacteriaceae</taxon>
        <taxon>Candidatus Caldatribacterium</taxon>
    </lineage>
</organism>
<reference evidence="5" key="1">
    <citation type="journal article" date="2020" name="mSystems">
        <title>Genome- and Community-Level Interaction Insights into Carbon Utilization and Element Cycling Functions of Hydrothermarchaeota in Hydrothermal Sediment.</title>
        <authorList>
            <person name="Zhou Z."/>
            <person name="Liu Y."/>
            <person name="Xu W."/>
            <person name="Pan J."/>
            <person name="Luo Z.H."/>
            <person name="Li M."/>
        </authorList>
    </citation>
    <scope>NUCLEOTIDE SEQUENCE [LARGE SCALE GENOMIC DNA]</scope>
    <source>
        <strain evidence="5">SpSt-747</strain>
    </source>
</reference>
<evidence type="ECO:0000256" key="3">
    <source>
        <dbReference type="ARBA" id="ARBA00023014"/>
    </source>
</evidence>
<dbReference type="PANTHER" id="PTHR43122:SF1">
    <property type="entry name" value="IRON-SULFUR-BINDING PROTEIN"/>
    <property type="match status" value="1"/>
</dbReference>
<dbReference type="Gene3D" id="3.30.70.20">
    <property type="match status" value="1"/>
</dbReference>